<gene>
    <name evidence="1" type="ORF">CFS9_14280</name>
</gene>
<evidence type="ECO:0000313" key="1">
    <source>
        <dbReference type="EMBL" id="BFM42787.1"/>
    </source>
</evidence>
<organism evidence="1">
    <name type="scientific">Flavobacterium sp. CFS9</name>
    <dbReference type="NCBI Taxonomy" id="3143118"/>
    <lineage>
        <taxon>Bacteria</taxon>
        <taxon>Pseudomonadati</taxon>
        <taxon>Bacteroidota</taxon>
        <taxon>Flavobacteriia</taxon>
        <taxon>Flavobacteriales</taxon>
        <taxon>Flavobacteriaceae</taxon>
        <taxon>Flavobacterium</taxon>
    </lineage>
</organism>
<sequence>MFYNIATFLALQRLAVNIIKQQKSDAIGHSALTKVSEIYGLKSLVSVGPDVTGKGIFNPPCWRERPAHECI</sequence>
<protein>
    <submittedName>
        <fullName evidence="1">Uncharacterized protein</fullName>
    </submittedName>
</protein>
<dbReference type="AlphaFoldDB" id="A0AAT9GZY0"/>
<accession>A0AAT9GZY0</accession>
<proteinExistence type="predicted"/>
<name>A0AAT9GZY0_9FLAO</name>
<reference evidence="1" key="1">
    <citation type="submission" date="2024-05" db="EMBL/GenBank/DDBJ databases">
        <title>Whole-Genome Sequence of CFS9, a Potential Fish Probiotic Isolated from the Body Surface of Silurus asotus.</title>
        <authorList>
            <person name="Kojima M."/>
            <person name="Tobioka K."/>
            <person name="Yokota K."/>
            <person name="Nakatani H."/>
            <person name="Hori K."/>
            <person name="Tamaru Y."/>
            <person name="Okazaki F."/>
        </authorList>
    </citation>
    <scope>NUCLEOTIDE SEQUENCE</scope>
    <source>
        <strain evidence="1">CFS9</strain>
    </source>
</reference>
<dbReference type="EMBL" id="AP031573">
    <property type="protein sequence ID" value="BFM42787.1"/>
    <property type="molecule type" value="Genomic_DNA"/>
</dbReference>